<feature type="chain" id="PRO_5022693460" description="Tricorn protease homolog" evidence="9">
    <location>
        <begin position="22"/>
        <end position="1062"/>
    </location>
</feature>
<dbReference type="Pfam" id="PF13180">
    <property type="entry name" value="PDZ_2"/>
    <property type="match status" value="1"/>
</dbReference>
<dbReference type="PANTHER" id="PTHR43253:SF1">
    <property type="entry name" value="TRICORN PROTEASE HOMOLOG 2-RELATED"/>
    <property type="match status" value="1"/>
</dbReference>
<name>A0A5D3YFA0_9BACT</name>
<comment type="subcellular location">
    <subcellularLocation>
        <location evidence="1 7">Cytoplasm</location>
    </subcellularLocation>
</comment>
<keyword evidence="9" id="KW-0732">Signal</keyword>
<dbReference type="PANTHER" id="PTHR43253">
    <property type="entry name" value="TRICORN PROTEASE HOMOLOG 2-RELATED"/>
    <property type="match status" value="1"/>
</dbReference>
<dbReference type="AlphaFoldDB" id="A0A5D3YFA0"/>
<evidence type="ECO:0000256" key="5">
    <source>
        <dbReference type="ARBA" id="ARBA00022801"/>
    </source>
</evidence>
<dbReference type="SMART" id="SM00228">
    <property type="entry name" value="PDZ"/>
    <property type="match status" value="1"/>
</dbReference>
<keyword evidence="4 7" id="KW-0645">Protease</keyword>
<keyword evidence="5 7" id="KW-0378">Hydrolase</keyword>
<feature type="active site" description="Nucleophile" evidence="8">
    <location>
        <position position="966"/>
    </location>
</feature>
<dbReference type="SUPFAM" id="SSF69304">
    <property type="entry name" value="Tricorn protease N-terminal domain"/>
    <property type="match status" value="1"/>
</dbReference>
<dbReference type="Pfam" id="PF26549">
    <property type="entry name" value="Tricorn_N"/>
    <property type="match status" value="1"/>
</dbReference>
<evidence type="ECO:0000256" key="3">
    <source>
        <dbReference type="ARBA" id="ARBA00022490"/>
    </source>
</evidence>
<evidence type="ECO:0000256" key="7">
    <source>
        <dbReference type="PIRNR" id="PIRNR036421"/>
    </source>
</evidence>
<dbReference type="InterPro" id="IPR001478">
    <property type="entry name" value="PDZ"/>
</dbReference>
<dbReference type="SUPFAM" id="SSF52096">
    <property type="entry name" value="ClpP/crotonase"/>
    <property type="match status" value="1"/>
</dbReference>
<dbReference type="SUPFAM" id="SSF50156">
    <property type="entry name" value="PDZ domain-like"/>
    <property type="match status" value="1"/>
</dbReference>
<gene>
    <name evidence="11" type="ORF">LX73_2407</name>
</gene>
<dbReference type="GO" id="GO:0005737">
    <property type="term" value="C:cytoplasm"/>
    <property type="evidence" value="ECO:0007669"/>
    <property type="project" value="UniProtKB-SubCell"/>
</dbReference>
<comment type="function">
    <text evidence="7">Degrades oligopeptides.</text>
</comment>
<dbReference type="InterPro" id="IPR012393">
    <property type="entry name" value="Tricorn_protease"/>
</dbReference>
<dbReference type="InterPro" id="IPR011659">
    <property type="entry name" value="WD40"/>
</dbReference>
<keyword evidence="6 7" id="KW-0720">Serine protease</keyword>
<dbReference type="GO" id="GO:0006508">
    <property type="term" value="P:proteolysis"/>
    <property type="evidence" value="ECO:0007669"/>
    <property type="project" value="UniProtKB-UniRule"/>
</dbReference>
<dbReference type="GO" id="GO:0008236">
    <property type="term" value="F:serine-type peptidase activity"/>
    <property type="evidence" value="ECO:0007669"/>
    <property type="project" value="UniProtKB-UniRule"/>
</dbReference>
<evidence type="ECO:0000256" key="1">
    <source>
        <dbReference type="ARBA" id="ARBA00004496"/>
    </source>
</evidence>
<evidence type="ECO:0000313" key="12">
    <source>
        <dbReference type="Proteomes" id="UP000324595"/>
    </source>
</evidence>
<dbReference type="Gene3D" id="3.90.226.10">
    <property type="entry name" value="2-enoyl-CoA Hydratase, Chain A, domain 1"/>
    <property type="match status" value="1"/>
</dbReference>
<evidence type="ECO:0000256" key="2">
    <source>
        <dbReference type="ARBA" id="ARBA00008524"/>
    </source>
</evidence>
<dbReference type="InterPro" id="IPR036034">
    <property type="entry name" value="PDZ_sf"/>
</dbReference>
<dbReference type="RefSeq" id="WP_148899715.1">
    <property type="nucleotide sequence ID" value="NZ_VNHY01000004.1"/>
</dbReference>
<dbReference type="InterPro" id="IPR011042">
    <property type="entry name" value="6-blade_b-propeller_TolB-like"/>
</dbReference>
<evidence type="ECO:0000256" key="4">
    <source>
        <dbReference type="ARBA" id="ARBA00022670"/>
    </source>
</evidence>
<comment type="similarity">
    <text evidence="2 7">Belongs to the peptidase S41B family.</text>
</comment>
<reference evidence="11 12" key="1">
    <citation type="submission" date="2019-07" db="EMBL/GenBank/DDBJ databases">
        <title>Genomic Encyclopedia of Archaeal and Bacterial Type Strains, Phase II (KMG-II): from individual species to whole genera.</title>
        <authorList>
            <person name="Goeker M."/>
        </authorList>
    </citation>
    <scope>NUCLEOTIDE SEQUENCE [LARGE SCALE GENOMIC DNA]</scope>
    <source>
        <strain evidence="11 12">DSM 21935</strain>
    </source>
</reference>
<evidence type="ECO:0000259" key="10">
    <source>
        <dbReference type="PROSITE" id="PS50106"/>
    </source>
</evidence>
<dbReference type="PROSITE" id="PS50106">
    <property type="entry name" value="PDZ"/>
    <property type="match status" value="1"/>
</dbReference>
<dbReference type="Proteomes" id="UP000324595">
    <property type="component" value="Unassembled WGS sequence"/>
</dbReference>
<comment type="caution">
    <text evidence="11">The sequence shown here is derived from an EMBL/GenBank/DDBJ whole genome shotgun (WGS) entry which is preliminary data.</text>
</comment>
<sequence>MKKILFILSIFTFAIVTTNQAQPDNPFARFPAISPDGATIAYSYQGDIWTVPSNGGQAQRLTIHEAYEARPQWSNDGEQIAFTSDRHGNDDIFVMEANGSKIKRLTYHSTSDQLTGWTPNDNLIFTTERLFNQIEWEPEIHTVSAQGSTPERFFDSFGMMAVMSPNGRYLVFVRGYNKEYRKRYRGPANKNLWVYDTQDNSYQQLTDFKGNDMYPRFADNNTLYFLSERSGAHNIYKASLTNNGTLGRSPQQLTNIKNDGIRYFDVSSNGNRIVFERKSGLYTMNTQSGSTKQLSINVTADDRYYTVERKSFSGNAAEFAVSPSGDWLAFVLQGEIFVKHNDPSKKRSVQVTKHSYRDRDVAFLNDSTLIFASDRNGQYDLYAVQPLQKNNHNLFESLQFKTKRLTSTDAAERNPVVSPDGEKIAFNRGRGQLVVSEINGRDALGKKTLLRDTGWAQAADVAWSPDSKWLAYSMPDLNFNHEIYIQPANNSKKAVNISKHPRPDSNPVWSPDGSKLAFLSNRNNGNDDVWFAWLNRRDWQRTQLEWDKSEKPEVVSPEDTVGTKVDIDFDGLYKRLQQVTAMPGDESDIAVSKDGQTFYFVGNDADQDLYKAKWDGTDITALTEGGKSPYNIRLNANLNALYLMQRGGQIGRFNLKNDQLEPLPFSAKMEINHEEQRKQIFKETWRKLNVNFYDPNFHGQNWKQLRKKYKPWALQASSDRDFKDVMNMMLGELNSSHMGFYGSNRTKTQNVQTGLLGTEVKPVSNGVEITSVVPNSPADREMSTLNVGDIITAVDGTAVDETDNFYSLLTEQVHTPTLLQVENTKGESREVVIEPTDDLSDQLYNQWVEKRKSLTDKYSDGQLGYIHVEGMNWPSFERFERELVATGEDKKGIVIDVRYNGGGWTTDYLLTVLQYKQHAYTIPRGATSNLEKNKTKFRSHYPFGERLPLSSWTNNSITLANQNSYSNAEIFSHAYKQLGLGTLVGKPTFGAVISTGGAGLMGGSYVRLPFRGWYVKATDKNMEHGPAVPDIEVGNAPDYRDKGDAQLKRAVDELLKQIENND</sequence>
<feature type="active site" description="Charge relay system" evidence="8">
    <location>
        <position position="737"/>
    </location>
</feature>
<dbReference type="Gene3D" id="3.30.750.44">
    <property type="match status" value="1"/>
</dbReference>
<dbReference type="InterPro" id="IPR028204">
    <property type="entry name" value="Tricorn_C1"/>
</dbReference>
<dbReference type="Gene3D" id="2.120.10.30">
    <property type="entry name" value="TolB, C-terminal domain"/>
    <property type="match status" value="3"/>
</dbReference>
<dbReference type="Pfam" id="PF26550">
    <property type="entry name" value="Tricorn_2nd"/>
    <property type="match status" value="1"/>
</dbReference>
<dbReference type="Gene3D" id="2.120.10.60">
    <property type="entry name" value="Tricorn protease N-terminal domain"/>
    <property type="match status" value="1"/>
</dbReference>
<dbReference type="InterPro" id="IPR005151">
    <property type="entry name" value="Tail-specific_protease"/>
</dbReference>
<evidence type="ECO:0000256" key="9">
    <source>
        <dbReference type="SAM" id="SignalP"/>
    </source>
</evidence>
<dbReference type="SMART" id="SM00245">
    <property type="entry name" value="TSPc"/>
    <property type="match status" value="1"/>
</dbReference>
<evidence type="ECO:0000256" key="8">
    <source>
        <dbReference type="PIRSR" id="PIRSR036421-1"/>
    </source>
</evidence>
<dbReference type="CDD" id="cd07562">
    <property type="entry name" value="Peptidase_S41_TRI"/>
    <property type="match status" value="1"/>
</dbReference>
<dbReference type="Pfam" id="PF03572">
    <property type="entry name" value="Peptidase_S41"/>
    <property type="match status" value="1"/>
</dbReference>
<dbReference type="Pfam" id="PF14684">
    <property type="entry name" value="Tricorn_C1"/>
    <property type="match status" value="1"/>
</dbReference>
<feature type="active site" description="Charge relay system" evidence="8">
    <location>
        <position position="1023"/>
    </location>
</feature>
<dbReference type="EC" id="3.4.21.-" evidence="7"/>
<evidence type="ECO:0000313" key="11">
    <source>
        <dbReference type="EMBL" id="TYP92157.1"/>
    </source>
</evidence>
<keyword evidence="3 7" id="KW-0963">Cytoplasm</keyword>
<dbReference type="InterPro" id="IPR029045">
    <property type="entry name" value="ClpP/crotonase-like_dom_sf"/>
</dbReference>
<proteinExistence type="inferred from homology"/>
<dbReference type="Pfam" id="PF07676">
    <property type="entry name" value="PD40"/>
    <property type="match status" value="1"/>
</dbReference>
<dbReference type="OrthoDB" id="9815657at2"/>
<organism evidence="11 12">
    <name type="scientific">Fodinibius salinus</name>
    <dbReference type="NCBI Taxonomy" id="860790"/>
    <lineage>
        <taxon>Bacteria</taxon>
        <taxon>Pseudomonadati</taxon>
        <taxon>Balneolota</taxon>
        <taxon>Balneolia</taxon>
        <taxon>Balneolales</taxon>
        <taxon>Balneolaceae</taxon>
        <taxon>Fodinibius</taxon>
    </lineage>
</organism>
<dbReference type="EMBL" id="VNHY01000004">
    <property type="protein sequence ID" value="TYP92157.1"/>
    <property type="molecule type" value="Genomic_DNA"/>
</dbReference>
<evidence type="ECO:0000256" key="6">
    <source>
        <dbReference type="ARBA" id="ARBA00022825"/>
    </source>
</evidence>
<keyword evidence="12" id="KW-1185">Reference proteome</keyword>
<feature type="signal peptide" evidence="9">
    <location>
        <begin position="1"/>
        <end position="21"/>
    </location>
</feature>
<dbReference type="SUPFAM" id="SSF82171">
    <property type="entry name" value="DPP6 N-terminal domain-like"/>
    <property type="match status" value="1"/>
</dbReference>
<dbReference type="PIRSF" id="PIRSF036421">
    <property type="entry name" value="Tricorn_protease"/>
    <property type="match status" value="1"/>
</dbReference>
<accession>A0A5D3YFA0</accession>
<feature type="domain" description="PDZ" evidence="10">
    <location>
        <begin position="745"/>
        <end position="799"/>
    </location>
</feature>
<protein>
    <recommendedName>
        <fullName evidence="7">Tricorn protease homolog</fullName>
        <ecNumber evidence="7">3.4.21.-</ecNumber>
    </recommendedName>
</protein>
<dbReference type="Gene3D" id="2.30.42.10">
    <property type="match status" value="1"/>
</dbReference>